<dbReference type="Gene3D" id="3.40.1190.20">
    <property type="match status" value="1"/>
</dbReference>
<keyword evidence="3 5" id="KW-0418">Kinase</keyword>
<evidence type="ECO:0000313" key="6">
    <source>
        <dbReference type="Proteomes" id="UP000662814"/>
    </source>
</evidence>
<organism evidence="5 6">
    <name type="scientific">Paramicrobacterium chengjingii</name>
    <dbReference type="NCBI Taxonomy" id="2769067"/>
    <lineage>
        <taxon>Bacteria</taxon>
        <taxon>Bacillati</taxon>
        <taxon>Actinomycetota</taxon>
        <taxon>Actinomycetes</taxon>
        <taxon>Micrococcales</taxon>
        <taxon>Microbacteriaceae</taxon>
        <taxon>Paramicrobacterium</taxon>
    </lineage>
</organism>
<feature type="domain" description="Carbohydrate kinase PfkB" evidence="4">
    <location>
        <begin position="19"/>
        <end position="298"/>
    </location>
</feature>
<sequence length="319" mass="34090">MATYDVTAFGEGGIRLSVPVGDRIDRVSSFEVGIAGTEANVLAGLSSLGWSTSWISALPDSALGRRVETQLRSYGIDLGGVRRVPAARLGTYYVEYSGAPRPTQVTFDRADTAFTRMQSADVDWERMLDTRVLHLTGLTAALSDSAMEITAEAFNRAKDAGVTVSFDVNYRKNLWSCETAARVLHPFIEDADILFCRYDDARDLYGLHGDSDSVVAQLSEMSNAGTVLMSRSGTGAWAAVDGVVGHTPALPVDIVDRLGAGDGFAAGYLHAWLDGDHDNAVASGCAMAALALAQYGEQVVTTRDELRGLITDPGRSLSR</sequence>
<evidence type="ECO:0000259" key="4">
    <source>
        <dbReference type="Pfam" id="PF00294"/>
    </source>
</evidence>
<dbReference type="EMBL" id="CP061169">
    <property type="protein sequence ID" value="QPZ38336.1"/>
    <property type="molecule type" value="Genomic_DNA"/>
</dbReference>
<dbReference type="RefSeq" id="WP_166986774.1">
    <property type="nucleotide sequence ID" value="NZ_CP061169.1"/>
</dbReference>
<dbReference type="SUPFAM" id="SSF53613">
    <property type="entry name" value="Ribokinase-like"/>
    <property type="match status" value="1"/>
</dbReference>
<dbReference type="GO" id="GO:0016301">
    <property type="term" value="F:kinase activity"/>
    <property type="evidence" value="ECO:0007669"/>
    <property type="project" value="UniProtKB-KW"/>
</dbReference>
<evidence type="ECO:0000256" key="3">
    <source>
        <dbReference type="ARBA" id="ARBA00022777"/>
    </source>
</evidence>
<dbReference type="Pfam" id="PF00294">
    <property type="entry name" value="PfkB"/>
    <property type="match status" value="1"/>
</dbReference>
<evidence type="ECO:0000256" key="1">
    <source>
        <dbReference type="ARBA" id="ARBA00010688"/>
    </source>
</evidence>
<gene>
    <name evidence="5" type="ORF">HCR76_16370</name>
</gene>
<evidence type="ECO:0000313" key="5">
    <source>
        <dbReference type="EMBL" id="QPZ38336.1"/>
    </source>
</evidence>
<reference evidence="5 6" key="1">
    <citation type="submission" date="2020-12" db="EMBL/GenBank/DDBJ databases">
        <title>Microbacterium sp. HY060.</title>
        <authorList>
            <person name="Zhou J."/>
        </authorList>
    </citation>
    <scope>NUCLEOTIDE SEQUENCE [LARGE SCALE GENOMIC DNA]</scope>
    <source>
        <strain evidence="5 6">HY60</strain>
    </source>
</reference>
<dbReference type="PANTHER" id="PTHR43320:SF2">
    <property type="entry name" value="2-DEHYDRO-3-DEOXYGLUCONOKINASE_2-DEHYDRO-3-DEOXYGALACTONOKINASE"/>
    <property type="match status" value="1"/>
</dbReference>
<protein>
    <submittedName>
        <fullName evidence="5">Sugar kinase</fullName>
    </submittedName>
</protein>
<accession>A0ABX6YHP9</accession>
<dbReference type="Proteomes" id="UP000662814">
    <property type="component" value="Chromosome"/>
</dbReference>
<evidence type="ECO:0000256" key="2">
    <source>
        <dbReference type="ARBA" id="ARBA00022679"/>
    </source>
</evidence>
<dbReference type="InterPro" id="IPR052700">
    <property type="entry name" value="Carb_kinase_PfkB-like"/>
</dbReference>
<dbReference type="InterPro" id="IPR029056">
    <property type="entry name" value="Ribokinase-like"/>
</dbReference>
<keyword evidence="2" id="KW-0808">Transferase</keyword>
<comment type="similarity">
    <text evidence="1">Belongs to the carbohydrate kinase PfkB family.</text>
</comment>
<dbReference type="CDD" id="cd01166">
    <property type="entry name" value="KdgK"/>
    <property type="match status" value="1"/>
</dbReference>
<keyword evidence="6" id="KW-1185">Reference proteome</keyword>
<proteinExistence type="inferred from homology"/>
<name>A0ABX6YHP9_9MICO</name>
<dbReference type="PANTHER" id="PTHR43320">
    <property type="entry name" value="SUGAR KINASE"/>
    <property type="match status" value="1"/>
</dbReference>
<dbReference type="InterPro" id="IPR011611">
    <property type="entry name" value="PfkB_dom"/>
</dbReference>